<dbReference type="PROSITE" id="PS00107">
    <property type="entry name" value="PROTEIN_KINASE_ATP"/>
    <property type="match status" value="1"/>
</dbReference>
<feature type="compositionally biased region" description="Pro residues" evidence="28">
    <location>
        <begin position="842"/>
        <end position="853"/>
    </location>
</feature>
<dbReference type="InterPro" id="IPR013783">
    <property type="entry name" value="Ig-like_fold"/>
</dbReference>
<dbReference type="SMART" id="SM00130">
    <property type="entry name" value="KR"/>
    <property type="match status" value="1"/>
</dbReference>
<dbReference type="GO" id="GO:0005886">
    <property type="term" value="C:plasma membrane"/>
    <property type="evidence" value="ECO:0007669"/>
    <property type="project" value="TreeGrafter"/>
</dbReference>
<evidence type="ECO:0000256" key="25">
    <source>
        <dbReference type="PROSITE-ProRule" id="PRU00121"/>
    </source>
</evidence>
<keyword evidence="15" id="KW-0829">Tyrosine-protein kinase</keyword>
<feature type="compositionally biased region" description="Low complexity" evidence="28">
    <location>
        <begin position="858"/>
        <end position="876"/>
    </location>
</feature>
<dbReference type="InterPro" id="IPR018056">
    <property type="entry name" value="Kringle_CS"/>
</dbReference>
<keyword evidence="5 27" id="KW-0812">Transmembrane</keyword>
<dbReference type="GO" id="GO:0043235">
    <property type="term" value="C:receptor complex"/>
    <property type="evidence" value="ECO:0007669"/>
    <property type="project" value="TreeGrafter"/>
</dbReference>
<dbReference type="SMART" id="SM00409">
    <property type="entry name" value="IG"/>
    <property type="match status" value="1"/>
</dbReference>
<comment type="subcellular location">
    <subcellularLocation>
        <location evidence="1">Membrane</location>
        <topology evidence="1">Single-pass type I membrane protein</topology>
    </subcellularLocation>
    <subcellularLocation>
        <location evidence="20">Synapse</location>
    </subcellularLocation>
</comment>
<dbReference type="AlphaFoldDB" id="A0A1B1M0P6"/>
<dbReference type="InterPro" id="IPR038178">
    <property type="entry name" value="Kringle_sf"/>
</dbReference>
<evidence type="ECO:0000256" key="27">
    <source>
        <dbReference type="RuleBase" id="RU000312"/>
    </source>
</evidence>
<dbReference type="EMBL" id="KT266546">
    <property type="protein sequence ID" value="ANS60437.1"/>
    <property type="molecule type" value="mRNA"/>
</dbReference>
<evidence type="ECO:0000256" key="24">
    <source>
        <dbReference type="PIRSR" id="PIRSR000615-3"/>
    </source>
</evidence>
<keyword evidence="19" id="KW-0393">Immunoglobulin domain</keyword>
<evidence type="ECO:0000256" key="3">
    <source>
        <dbReference type="ARBA" id="ARBA00022572"/>
    </source>
</evidence>
<evidence type="ECO:0000256" key="16">
    <source>
        <dbReference type="ARBA" id="ARBA00023157"/>
    </source>
</evidence>
<keyword evidence="2 27" id="KW-0597">Phosphoprotein</keyword>
<dbReference type="Gene3D" id="1.10.2000.10">
    <property type="entry name" value="Frizzled cysteine-rich domain"/>
    <property type="match status" value="1"/>
</dbReference>
<keyword evidence="11" id="KW-0130">Cell adhesion</keyword>
<dbReference type="GO" id="GO:0045202">
    <property type="term" value="C:synapse"/>
    <property type="evidence" value="ECO:0007669"/>
    <property type="project" value="UniProtKB-SubCell"/>
</dbReference>
<evidence type="ECO:0000256" key="12">
    <source>
        <dbReference type="ARBA" id="ARBA00022989"/>
    </source>
</evidence>
<evidence type="ECO:0000256" key="22">
    <source>
        <dbReference type="PIRSR" id="PIRSR000615-1"/>
    </source>
</evidence>
<keyword evidence="12 29" id="KW-1133">Transmembrane helix</keyword>
<keyword evidence="3 25" id="KW-0420">Kringle</keyword>
<evidence type="ECO:0000256" key="7">
    <source>
        <dbReference type="ARBA" id="ARBA00022737"/>
    </source>
</evidence>
<comment type="caution">
    <text evidence="25">Lacks conserved residue(s) required for the propagation of feature annotation.</text>
</comment>
<sequence length="955" mass="106151">MQLRQALPHPGPTTHPDTARSHPGITPQATVSTISPAGHVQLNADMRNYTKYSGDTVRIDCDISGNPTPQYRWYKENVAISEDGDRRFHAKATHWGSRLRISDVTPMDSGQYTCEGFNQYGVQRVSGYLRVRSERNPNQKPDSGKDQDEDDEEENDPGYELHESGGFCQPYRGAACSKFLNDRSIFVMSKVQQGEMEGKLTAAVTVIATSSDLSQRCGEHVIKSLCFYAFPQCGQAMDGRAIPKKICRDECEILQNDLCRTEYLKAKTHPILGSQLVLPDCQTLPPVGSPAARDCVRIGIPTPKASNERHYCYNSTGQTYRGTVSTTLSGYRCQKWTDMYPHHHFLTTANNPELGNHNFCRNPGNREAAPWCFTTNDKVRTELCEIPKCGNQVDCSTFPAGSAAAENCLRNGIPPKASHEPAATDEGMKKILLILVPCIAVPIALALLLTIICICKKTKQVNGQHKPLGRPGQQLEMAAMTAKMPLRAREFPISQVRFIQELGEGAFGKVYKGELLGYPTENSISKVAVKTLKENASAKIQSDFRREVDLMTDLKHPNIVCLIGVCMKDEPMAMLFEYMSEGDLHEYLCMRSPHSDVSVSDDEGASQVLDHGEMLHIAIQIAAGMEYLSSHHFVHRDLAARNVLVGDNLTVKISDFGLSRDVYSSDYYRVQSKSLLPVRWMAPESILFGKFTVESDVWSFGVVLWEIYSFGLQPYYGYSNPEVIEMIRARQILPCPEDCPSRIYSLMVVCWNEMLTRRPSFKDIHQRLRMWMMEMQPQHAPPLMNFGVVGPAATSQHSGSGHSHPSHHSSTGPSNNTTTSAISNQHPAYMNPHMRPMHMVPQPIPPPPMPPMPHQQHRPYPGQYPQQHGQPQNNGPSLYKKPSPPGSIASGKSSSMTSSNSSNLSGANKPQPNHRNVPIPSPTTNMNNYNKFVNSMPSAPLYIPDNGQMNANIAV</sequence>
<reference evidence="34" key="1">
    <citation type="submission" date="2015-07" db="EMBL/GenBank/DDBJ databases">
        <authorList>
            <person name="Noorani M."/>
        </authorList>
    </citation>
    <scope>NUCLEOTIDE SEQUENCE</scope>
</reference>
<dbReference type="CDD" id="cd00108">
    <property type="entry name" value="KR"/>
    <property type="match status" value="1"/>
</dbReference>
<feature type="disulfide bond" evidence="25">
    <location>
        <begin position="312"/>
        <end position="389"/>
    </location>
</feature>
<dbReference type="InterPro" id="IPR013806">
    <property type="entry name" value="Kringle-like"/>
</dbReference>
<dbReference type="InterPro" id="IPR020635">
    <property type="entry name" value="Tyr_kinase_cat_dom"/>
</dbReference>
<keyword evidence="17 27" id="KW-0675">Receptor</keyword>
<feature type="binding site" evidence="23">
    <location>
        <begin position="503"/>
        <end position="510"/>
    </location>
    <ligand>
        <name>ATP</name>
        <dbReference type="ChEBI" id="CHEBI:30616"/>
    </ligand>
</feature>
<feature type="domain" description="Kringle" evidence="32">
    <location>
        <begin position="311"/>
        <end position="389"/>
    </location>
</feature>
<dbReference type="GO" id="GO:0007169">
    <property type="term" value="P:cell surface receptor protein tyrosine kinase signaling pathway"/>
    <property type="evidence" value="ECO:0007669"/>
    <property type="project" value="InterPro"/>
</dbReference>
<feature type="binding site" evidence="24">
    <location>
        <position position="655"/>
    </location>
    <ligand>
        <name>Mg(2+)</name>
        <dbReference type="ChEBI" id="CHEBI:18420"/>
    </ligand>
</feature>
<keyword evidence="7" id="KW-0677">Repeat</keyword>
<evidence type="ECO:0000256" key="6">
    <source>
        <dbReference type="ARBA" id="ARBA00022729"/>
    </source>
</evidence>
<keyword evidence="4" id="KW-0808">Transferase</keyword>
<dbReference type="Pfam" id="PF07679">
    <property type="entry name" value="I-set"/>
    <property type="match status" value="1"/>
</dbReference>
<feature type="domain" description="FZ" evidence="31">
    <location>
        <begin position="163"/>
        <end position="298"/>
    </location>
</feature>
<dbReference type="FunFam" id="1.10.510.10:FF:000116">
    <property type="entry name" value="inactive tyrosine-protein kinase transmembrane receptor ROR1"/>
    <property type="match status" value="1"/>
</dbReference>
<dbReference type="PROSITE" id="PS50835">
    <property type="entry name" value="IG_LIKE"/>
    <property type="match status" value="1"/>
</dbReference>
<dbReference type="FunFam" id="2.60.40.10:FF:000017">
    <property type="entry name" value="Down syndrome cell adhesion molecule b"/>
    <property type="match status" value="1"/>
</dbReference>
<dbReference type="Pfam" id="PF01392">
    <property type="entry name" value="Fz"/>
    <property type="match status" value="1"/>
</dbReference>
<feature type="binding site" evidence="23">
    <location>
        <position position="641"/>
    </location>
    <ligand>
        <name>ATP</name>
        <dbReference type="ChEBI" id="CHEBI:30616"/>
    </ligand>
</feature>
<dbReference type="CDD" id="cd00096">
    <property type="entry name" value="Ig"/>
    <property type="match status" value="1"/>
</dbReference>
<dbReference type="SMART" id="SM00408">
    <property type="entry name" value="IGc2"/>
    <property type="match status" value="1"/>
</dbReference>
<dbReference type="Gene3D" id="2.60.40.10">
    <property type="entry name" value="Immunoglobulins"/>
    <property type="match status" value="1"/>
</dbReference>
<evidence type="ECO:0000259" key="33">
    <source>
        <dbReference type="PROSITE" id="PS50835"/>
    </source>
</evidence>
<feature type="transmembrane region" description="Helical" evidence="29">
    <location>
        <begin position="431"/>
        <end position="452"/>
    </location>
</feature>
<dbReference type="InterPro" id="IPR003598">
    <property type="entry name" value="Ig_sub2"/>
</dbReference>
<dbReference type="PRINTS" id="PR00109">
    <property type="entry name" value="TYRKINASE"/>
</dbReference>
<dbReference type="InterPro" id="IPR036790">
    <property type="entry name" value="Frizzled_dom_sf"/>
</dbReference>
<dbReference type="GO" id="GO:0005524">
    <property type="term" value="F:ATP binding"/>
    <property type="evidence" value="ECO:0007669"/>
    <property type="project" value="UniProtKB-UniRule"/>
</dbReference>
<dbReference type="PROSITE" id="PS50011">
    <property type="entry name" value="PROTEIN_KINASE_DOM"/>
    <property type="match status" value="1"/>
</dbReference>
<dbReference type="InterPro" id="IPR017441">
    <property type="entry name" value="Protein_kinase_ATP_BS"/>
</dbReference>
<keyword evidence="24" id="KW-0460">Magnesium</keyword>
<feature type="binding site" evidence="23">
    <location>
        <begin position="577"/>
        <end position="583"/>
    </location>
    <ligand>
        <name>ATP</name>
        <dbReference type="ChEBI" id="CHEBI:30616"/>
    </ligand>
</feature>
<dbReference type="PANTHER" id="PTHR24416">
    <property type="entry name" value="TYROSINE-PROTEIN KINASE RECEPTOR"/>
    <property type="match status" value="1"/>
</dbReference>
<keyword evidence="8 23" id="KW-0547">Nucleotide-binding</keyword>
<evidence type="ECO:0000256" key="1">
    <source>
        <dbReference type="ARBA" id="ARBA00004479"/>
    </source>
</evidence>
<dbReference type="FunFam" id="3.30.200.20:FF:000139">
    <property type="entry name" value="inactive tyrosine-protein kinase transmembrane receptor ROR1"/>
    <property type="match status" value="1"/>
</dbReference>
<dbReference type="PRINTS" id="PR00018">
    <property type="entry name" value="KRINGLE"/>
</dbReference>
<feature type="region of interest" description="Disordered" evidence="28">
    <location>
        <begin position="785"/>
        <end position="928"/>
    </location>
</feature>
<dbReference type="SMART" id="SM00220">
    <property type="entry name" value="S_TKc"/>
    <property type="match status" value="1"/>
</dbReference>
<dbReference type="InterPro" id="IPR011009">
    <property type="entry name" value="Kinase-like_dom_sf"/>
</dbReference>
<protein>
    <recommendedName>
        <fullName evidence="27">Tyrosine-protein kinase receptor</fullName>
        <ecNumber evidence="27">2.7.10.1</ecNumber>
    </recommendedName>
</protein>
<dbReference type="Pfam" id="PF07714">
    <property type="entry name" value="PK_Tyr_Ser-Thr"/>
    <property type="match status" value="1"/>
</dbReference>
<feature type="disulfide bond" evidence="25">
    <location>
        <begin position="333"/>
        <end position="372"/>
    </location>
</feature>
<dbReference type="Gene3D" id="2.40.20.10">
    <property type="entry name" value="Plasminogen Kringle 4"/>
    <property type="match status" value="1"/>
</dbReference>
<dbReference type="EC" id="2.7.10.1" evidence="27"/>
<evidence type="ECO:0000256" key="18">
    <source>
        <dbReference type="ARBA" id="ARBA00023180"/>
    </source>
</evidence>
<dbReference type="InterPro" id="IPR001245">
    <property type="entry name" value="Ser-Thr/Tyr_kinase_cat_dom"/>
</dbReference>
<dbReference type="SUPFAM" id="SSF56112">
    <property type="entry name" value="Protein kinase-like (PK-like)"/>
    <property type="match status" value="1"/>
</dbReference>
<evidence type="ECO:0000256" key="23">
    <source>
        <dbReference type="PIRSR" id="PIRSR000615-2"/>
    </source>
</evidence>
<dbReference type="InterPro" id="IPR036179">
    <property type="entry name" value="Ig-like_dom_sf"/>
</dbReference>
<dbReference type="InterPro" id="IPR002011">
    <property type="entry name" value="Tyr_kinase_rcpt_2_CS"/>
</dbReference>
<evidence type="ECO:0000313" key="34">
    <source>
        <dbReference type="EMBL" id="ANS60437.1"/>
    </source>
</evidence>
<name>A0A1B1M0P6_PLADU</name>
<dbReference type="SUPFAM" id="SSF48726">
    <property type="entry name" value="Immunoglobulin"/>
    <property type="match status" value="1"/>
</dbReference>
<evidence type="ECO:0000256" key="28">
    <source>
        <dbReference type="SAM" id="MobiDB-lite"/>
    </source>
</evidence>
<dbReference type="PROSITE" id="PS00239">
    <property type="entry name" value="RECEPTOR_TYR_KIN_II"/>
    <property type="match status" value="1"/>
</dbReference>
<dbReference type="PROSITE" id="PS50038">
    <property type="entry name" value="FZ"/>
    <property type="match status" value="1"/>
</dbReference>
<feature type="compositionally biased region" description="Acidic residues" evidence="28">
    <location>
        <begin position="147"/>
        <end position="157"/>
    </location>
</feature>
<dbReference type="CDD" id="cd07459">
    <property type="entry name" value="CRD_TK_ROR_like"/>
    <property type="match status" value="1"/>
</dbReference>
<evidence type="ECO:0000256" key="21">
    <source>
        <dbReference type="ARBA" id="ARBA00051243"/>
    </source>
</evidence>
<evidence type="ECO:0000256" key="4">
    <source>
        <dbReference type="ARBA" id="ARBA00022679"/>
    </source>
</evidence>
<feature type="binding site" evidence="23 26">
    <location>
        <position position="530"/>
    </location>
    <ligand>
        <name>ATP</name>
        <dbReference type="ChEBI" id="CHEBI:30616"/>
    </ligand>
</feature>
<evidence type="ECO:0000259" key="32">
    <source>
        <dbReference type="PROSITE" id="PS50070"/>
    </source>
</evidence>
<dbReference type="InterPro" id="IPR041775">
    <property type="entry name" value="Ror-like_CRD"/>
</dbReference>
<dbReference type="GO" id="GO:0007155">
    <property type="term" value="P:cell adhesion"/>
    <property type="evidence" value="ECO:0007669"/>
    <property type="project" value="UniProtKB-KW"/>
</dbReference>
<evidence type="ECO:0000256" key="9">
    <source>
        <dbReference type="ARBA" id="ARBA00022777"/>
    </source>
</evidence>
<evidence type="ECO:0000256" key="14">
    <source>
        <dbReference type="ARBA" id="ARBA00023136"/>
    </source>
</evidence>
<dbReference type="InterPro" id="IPR008266">
    <property type="entry name" value="Tyr_kinase_AS"/>
</dbReference>
<keyword evidence="14 29" id="KW-0472">Membrane</keyword>
<dbReference type="GO" id="GO:0017147">
    <property type="term" value="F:Wnt-protein binding"/>
    <property type="evidence" value="ECO:0007669"/>
    <property type="project" value="TreeGrafter"/>
</dbReference>
<keyword evidence="9 34" id="KW-0418">Kinase</keyword>
<evidence type="ECO:0000259" key="30">
    <source>
        <dbReference type="PROSITE" id="PS50011"/>
    </source>
</evidence>
<reference evidence="34" key="2">
    <citation type="submission" date="2016-08" db="EMBL/GenBank/DDBJ databases">
        <title>Beta-catenin controls segment polarity in the annelid Platynereis.</title>
        <authorList>
            <person name="Simon F."/>
        </authorList>
    </citation>
    <scope>NUCLEOTIDE SEQUENCE</scope>
</reference>
<dbReference type="PROSITE" id="PS00109">
    <property type="entry name" value="PROTEIN_KINASE_TYR"/>
    <property type="match status" value="1"/>
</dbReference>
<dbReference type="InterPro" id="IPR020067">
    <property type="entry name" value="Frizzled_dom"/>
</dbReference>
<dbReference type="GO" id="GO:0046872">
    <property type="term" value="F:metal ion binding"/>
    <property type="evidence" value="ECO:0007669"/>
    <property type="project" value="UniProtKB-KW"/>
</dbReference>
<evidence type="ECO:0000256" key="10">
    <source>
        <dbReference type="ARBA" id="ARBA00022840"/>
    </source>
</evidence>
<dbReference type="SUPFAM" id="SSF57440">
    <property type="entry name" value="Kringle-like"/>
    <property type="match status" value="1"/>
</dbReference>
<keyword evidence="13" id="KW-0770">Synapse</keyword>
<feature type="domain" description="Ig-like" evidence="33">
    <location>
        <begin position="27"/>
        <end position="126"/>
    </location>
</feature>
<dbReference type="InterPro" id="IPR013098">
    <property type="entry name" value="Ig_I-set"/>
</dbReference>
<keyword evidence="18" id="KW-0325">Glycoprotein</keyword>
<feature type="compositionally biased region" description="Low complexity" evidence="28">
    <location>
        <begin position="886"/>
        <end position="908"/>
    </location>
</feature>
<dbReference type="InterPro" id="IPR003599">
    <property type="entry name" value="Ig_sub"/>
</dbReference>
<evidence type="ECO:0000256" key="19">
    <source>
        <dbReference type="ARBA" id="ARBA00023319"/>
    </source>
</evidence>
<dbReference type="InterPro" id="IPR007110">
    <property type="entry name" value="Ig-like_dom"/>
</dbReference>
<dbReference type="InterPro" id="IPR000001">
    <property type="entry name" value="Kringle"/>
</dbReference>
<evidence type="ECO:0000256" key="8">
    <source>
        <dbReference type="ARBA" id="ARBA00022741"/>
    </source>
</evidence>
<feature type="compositionally biased region" description="Basic and acidic residues" evidence="28">
    <location>
        <begin position="131"/>
        <end position="146"/>
    </location>
</feature>
<evidence type="ECO:0000259" key="31">
    <source>
        <dbReference type="PROSITE" id="PS50038"/>
    </source>
</evidence>
<feature type="compositionally biased region" description="Low complexity" evidence="28">
    <location>
        <begin position="794"/>
        <end position="820"/>
    </location>
</feature>
<dbReference type="Gene3D" id="1.10.510.10">
    <property type="entry name" value="Transferase(Phosphotransferase) domain 1"/>
    <property type="match status" value="1"/>
</dbReference>
<feature type="active site" description="Proton acceptor" evidence="22">
    <location>
        <position position="637"/>
    </location>
</feature>
<evidence type="ECO:0000256" key="13">
    <source>
        <dbReference type="ARBA" id="ARBA00023018"/>
    </source>
</evidence>
<keyword evidence="6" id="KW-0732">Signal</keyword>
<evidence type="ECO:0000256" key="20">
    <source>
        <dbReference type="ARBA" id="ARBA00034103"/>
    </source>
</evidence>
<keyword evidence="24" id="KW-0479">Metal-binding</keyword>
<evidence type="ECO:0000256" key="11">
    <source>
        <dbReference type="ARBA" id="ARBA00022889"/>
    </source>
</evidence>
<feature type="domain" description="Protein kinase" evidence="30">
    <location>
        <begin position="496"/>
        <end position="768"/>
    </location>
</feature>
<evidence type="ECO:0000256" key="15">
    <source>
        <dbReference type="ARBA" id="ARBA00023137"/>
    </source>
</evidence>
<feature type="region of interest" description="Disordered" evidence="28">
    <location>
        <begin position="131"/>
        <end position="161"/>
    </location>
</feature>
<dbReference type="PIRSF" id="PIRSF000615">
    <property type="entry name" value="TyrPK_CSF1-R"/>
    <property type="match status" value="1"/>
</dbReference>
<evidence type="ECO:0000256" key="17">
    <source>
        <dbReference type="ARBA" id="ARBA00023170"/>
    </source>
</evidence>
<comment type="catalytic activity">
    <reaction evidence="21 27">
        <text>L-tyrosyl-[protein] + ATP = O-phospho-L-tyrosyl-[protein] + ADP + H(+)</text>
        <dbReference type="Rhea" id="RHEA:10596"/>
        <dbReference type="Rhea" id="RHEA-COMP:10136"/>
        <dbReference type="Rhea" id="RHEA-COMP:20101"/>
        <dbReference type="ChEBI" id="CHEBI:15378"/>
        <dbReference type="ChEBI" id="CHEBI:30616"/>
        <dbReference type="ChEBI" id="CHEBI:46858"/>
        <dbReference type="ChEBI" id="CHEBI:61978"/>
        <dbReference type="ChEBI" id="CHEBI:456216"/>
        <dbReference type="EC" id="2.7.10.1"/>
    </reaction>
</comment>
<organism evidence="34">
    <name type="scientific">Platynereis dumerilii</name>
    <name type="common">Dumeril's clam worm</name>
    <dbReference type="NCBI Taxonomy" id="6359"/>
    <lineage>
        <taxon>Eukaryota</taxon>
        <taxon>Metazoa</taxon>
        <taxon>Spiralia</taxon>
        <taxon>Lophotrochozoa</taxon>
        <taxon>Annelida</taxon>
        <taxon>Polychaeta</taxon>
        <taxon>Errantia</taxon>
        <taxon>Phyllodocida</taxon>
        <taxon>Nereididae</taxon>
        <taxon>Platynereis</taxon>
    </lineage>
</organism>
<comment type="similarity">
    <text evidence="27">Belongs to the protein kinase superfamily. Tyr protein kinase family. Insulin receptor subfamily.</text>
</comment>
<dbReference type="Gene3D" id="3.30.200.20">
    <property type="entry name" value="Phosphorylase Kinase, domain 1"/>
    <property type="match status" value="1"/>
</dbReference>
<evidence type="ECO:0000256" key="5">
    <source>
        <dbReference type="ARBA" id="ARBA00022692"/>
    </source>
</evidence>
<feature type="region of interest" description="Disordered" evidence="28">
    <location>
        <begin position="1"/>
        <end position="26"/>
    </location>
</feature>
<dbReference type="PANTHER" id="PTHR24416:SF611">
    <property type="entry name" value="TYROSINE-PROTEIN KINASE TRANSMEMBRANE RECEPTOR ROR"/>
    <property type="match status" value="1"/>
</dbReference>
<dbReference type="SMART" id="SM00219">
    <property type="entry name" value="TyrKc"/>
    <property type="match status" value="1"/>
</dbReference>
<feature type="binding site" evidence="24">
    <location>
        <position position="642"/>
    </location>
    <ligand>
        <name>Mg(2+)</name>
        <dbReference type="ChEBI" id="CHEBI:18420"/>
    </ligand>
</feature>
<dbReference type="InterPro" id="IPR000719">
    <property type="entry name" value="Prot_kinase_dom"/>
</dbReference>
<dbReference type="GO" id="GO:0004714">
    <property type="term" value="F:transmembrane receptor protein tyrosine kinase activity"/>
    <property type="evidence" value="ECO:0007669"/>
    <property type="project" value="UniProtKB-EC"/>
</dbReference>
<proteinExistence type="evidence at transcript level"/>
<dbReference type="CDD" id="cd05048">
    <property type="entry name" value="PTKc_Ror"/>
    <property type="match status" value="1"/>
</dbReference>
<dbReference type="InterPro" id="IPR050122">
    <property type="entry name" value="RTK"/>
</dbReference>
<dbReference type="Pfam" id="PF00051">
    <property type="entry name" value="Kringle"/>
    <property type="match status" value="1"/>
</dbReference>
<accession>A0A1B1M0P6</accession>
<evidence type="ECO:0000256" key="26">
    <source>
        <dbReference type="PROSITE-ProRule" id="PRU10141"/>
    </source>
</evidence>
<evidence type="ECO:0000256" key="2">
    <source>
        <dbReference type="ARBA" id="ARBA00022553"/>
    </source>
</evidence>
<keyword evidence="16 25" id="KW-1015">Disulfide bond</keyword>
<dbReference type="PROSITE" id="PS00021">
    <property type="entry name" value="KRINGLE_1"/>
    <property type="match status" value="1"/>
</dbReference>
<evidence type="ECO:0000256" key="29">
    <source>
        <dbReference type="SAM" id="Phobius"/>
    </source>
</evidence>
<keyword evidence="10 23" id="KW-0067">ATP-binding</keyword>
<dbReference type="PROSITE" id="PS50070">
    <property type="entry name" value="KRINGLE_2"/>
    <property type="match status" value="1"/>
</dbReference>